<dbReference type="SUPFAM" id="SSF53613">
    <property type="entry name" value="Ribokinase-like"/>
    <property type="match status" value="1"/>
</dbReference>
<evidence type="ECO:0000256" key="2">
    <source>
        <dbReference type="ARBA" id="ARBA00022777"/>
    </source>
</evidence>
<dbReference type="InterPro" id="IPR002173">
    <property type="entry name" value="Carboh/pur_kinase_PfkB_CS"/>
</dbReference>
<dbReference type="Proteomes" id="UP000322080">
    <property type="component" value="Unassembled WGS sequence"/>
</dbReference>
<protein>
    <submittedName>
        <fullName evidence="4">Carbohydrate kinase family protein</fullName>
    </submittedName>
</protein>
<dbReference type="InterPro" id="IPR011611">
    <property type="entry name" value="PfkB_dom"/>
</dbReference>
<dbReference type="EMBL" id="VSIY01000015">
    <property type="protein sequence ID" value="TYB77585.1"/>
    <property type="molecule type" value="Genomic_DNA"/>
</dbReference>
<proteinExistence type="predicted"/>
<dbReference type="Gene3D" id="3.40.1190.20">
    <property type="match status" value="1"/>
</dbReference>
<dbReference type="Pfam" id="PF00294">
    <property type="entry name" value="PfkB"/>
    <property type="match status" value="1"/>
</dbReference>
<gene>
    <name evidence="4" type="ORF">FVF75_15070</name>
</gene>
<keyword evidence="1" id="KW-0808">Transferase</keyword>
<dbReference type="PANTHER" id="PTHR10584">
    <property type="entry name" value="SUGAR KINASE"/>
    <property type="match status" value="1"/>
</dbReference>
<organism evidence="4 5">
    <name type="scientific">Maritimibacter fusiformis</name>
    <dbReference type="NCBI Taxonomy" id="2603819"/>
    <lineage>
        <taxon>Bacteria</taxon>
        <taxon>Pseudomonadati</taxon>
        <taxon>Pseudomonadota</taxon>
        <taxon>Alphaproteobacteria</taxon>
        <taxon>Rhodobacterales</taxon>
        <taxon>Roseobacteraceae</taxon>
        <taxon>Maritimibacter</taxon>
    </lineage>
</organism>
<sequence>MSIGRTFDVLAVGELNPDLILSGIHADGPAPGTEQLFDDEILALGSSTAIACVLMQRLGLSTAFCGLIGDDTHGRFCVDTLDAEGVNRTAVQVTPDGATGITVSVSYPTDRLLLTRPGTMTQFNAAHVDTALLARSRHLHVGSYFLQTGLRPGLAGLFAAARAAGCSTSLDFGWDPSGQWDRTGLADVLALTDVVLPNRDELRAVTGQADIDAGLAALHDLGAREIALKLGKDGGSMSLAGTPPIRRAGHVVDVVDTTGAGDAFNAGYLAARLEGWLAEDRLRLANACGALTAAARGGTGGLHNRAQALDLAGLDPNTRR</sequence>
<dbReference type="GO" id="GO:0016301">
    <property type="term" value="F:kinase activity"/>
    <property type="evidence" value="ECO:0007669"/>
    <property type="project" value="UniProtKB-KW"/>
</dbReference>
<dbReference type="RefSeq" id="WP_148379491.1">
    <property type="nucleotide sequence ID" value="NZ_VSIY01000015.1"/>
</dbReference>
<keyword evidence="2 4" id="KW-0418">Kinase</keyword>
<name>A0A5D0R9M7_9RHOB</name>
<dbReference type="InterPro" id="IPR029056">
    <property type="entry name" value="Ribokinase-like"/>
</dbReference>
<evidence type="ECO:0000313" key="5">
    <source>
        <dbReference type="Proteomes" id="UP000322080"/>
    </source>
</evidence>
<keyword evidence="5" id="KW-1185">Reference proteome</keyword>
<reference evidence="4 5" key="1">
    <citation type="submission" date="2019-08" db="EMBL/GenBank/DDBJ databases">
        <title>Identification of a novel species of the genus Boseongicola.</title>
        <authorList>
            <person name="Zhang X.-Q."/>
        </authorList>
    </citation>
    <scope>NUCLEOTIDE SEQUENCE [LARGE SCALE GENOMIC DNA]</scope>
    <source>
        <strain evidence="4 5">HY14</strain>
    </source>
</reference>
<evidence type="ECO:0000256" key="1">
    <source>
        <dbReference type="ARBA" id="ARBA00022679"/>
    </source>
</evidence>
<evidence type="ECO:0000259" key="3">
    <source>
        <dbReference type="Pfam" id="PF00294"/>
    </source>
</evidence>
<dbReference type="PANTHER" id="PTHR10584:SF166">
    <property type="entry name" value="RIBOKINASE"/>
    <property type="match status" value="1"/>
</dbReference>
<dbReference type="PROSITE" id="PS00584">
    <property type="entry name" value="PFKB_KINASES_2"/>
    <property type="match status" value="1"/>
</dbReference>
<accession>A0A5D0R9M7</accession>
<comment type="caution">
    <text evidence="4">The sequence shown here is derived from an EMBL/GenBank/DDBJ whole genome shotgun (WGS) entry which is preliminary data.</text>
</comment>
<dbReference type="AlphaFoldDB" id="A0A5D0R9M7"/>
<feature type="domain" description="Carbohydrate kinase PfkB" evidence="3">
    <location>
        <begin position="52"/>
        <end position="301"/>
    </location>
</feature>
<evidence type="ECO:0000313" key="4">
    <source>
        <dbReference type="EMBL" id="TYB77585.1"/>
    </source>
</evidence>